<reference evidence="3" key="1">
    <citation type="journal article" date="2012" name="Science">
        <title>The Paleozoic origin of enzymatic lignin decomposition reconstructed from 31 fungal genomes.</title>
        <authorList>
            <person name="Floudas D."/>
            <person name="Binder M."/>
            <person name="Riley R."/>
            <person name="Barry K."/>
            <person name="Blanchette R.A."/>
            <person name="Henrissat B."/>
            <person name="Martinez A.T."/>
            <person name="Otillar R."/>
            <person name="Spatafora J.W."/>
            <person name="Yadav J.S."/>
            <person name="Aerts A."/>
            <person name="Benoit I."/>
            <person name="Boyd A."/>
            <person name="Carlson A."/>
            <person name="Copeland A."/>
            <person name="Coutinho P.M."/>
            <person name="de Vries R.P."/>
            <person name="Ferreira P."/>
            <person name="Findley K."/>
            <person name="Foster B."/>
            <person name="Gaskell J."/>
            <person name="Glotzer D."/>
            <person name="Gorecki P."/>
            <person name="Heitman J."/>
            <person name="Hesse C."/>
            <person name="Hori C."/>
            <person name="Igarashi K."/>
            <person name="Jurgens J.A."/>
            <person name="Kallen N."/>
            <person name="Kersten P."/>
            <person name="Kohler A."/>
            <person name="Kuees U."/>
            <person name="Kumar T.K.A."/>
            <person name="Kuo A."/>
            <person name="LaButti K."/>
            <person name="Larrondo L.F."/>
            <person name="Lindquist E."/>
            <person name="Ling A."/>
            <person name="Lombard V."/>
            <person name="Lucas S."/>
            <person name="Lundell T."/>
            <person name="Martin R."/>
            <person name="McLaughlin D.J."/>
            <person name="Morgenstern I."/>
            <person name="Morin E."/>
            <person name="Murat C."/>
            <person name="Nagy L.G."/>
            <person name="Nolan M."/>
            <person name="Ohm R.A."/>
            <person name="Patyshakuliyeva A."/>
            <person name="Rokas A."/>
            <person name="Ruiz-Duenas F.J."/>
            <person name="Sabat G."/>
            <person name="Salamov A."/>
            <person name="Samejima M."/>
            <person name="Schmutz J."/>
            <person name="Slot J.C."/>
            <person name="St John F."/>
            <person name="Stenlid J."/>
            <person name="Sun H."/>
            <person name="Sun S."/>
            <person name="Syed K."/>
            <person name="Tsang A."/>
            <person name="Wiebenga A."/>
            <person name="Young D."/>
            <person name="Pisabarro A."/>
            <person name="Eastwood D.C."/>
            <person name="Martin F."/>
            <person name="Cullen D."/>
            <person name="Grigoriev I.V."/>
            <person name="Hibbett D.S."/>
        </authorList>
    </citation>
    <scope>NUCLEOTIDE SEQUENCE [LARGE SCALE GENOMIC DNA]</scope>
    <source>
        <strain evidence="3">TFB10046</strain>
    </source>
</reference>
<evidence type="ECO:0000313" key="2">
    <source>
        <dbReference type="EMBL" id="EJD32500.1"/>
    </source>
</evidence>
<evidence type="ECO:0000313" key="3">
    <source>
        <dbReference type="Proteomes" id="UP000006514"/>
    </source>
</evidence>
<protein>
    <submittedName>
        <fullName evidence="2">Uncharacterized protein</fullName>
    </submittedName>
</protein>
<dbReference type="InParanoid" id="J0WL68"/>
<dbReference type="AlphaFoldDB" id="J0WL68"/>
<feature type="region of interest" description="Disordered" evidence="1">
    <location>
        <begin position="1"/>
        <end position="25"/>
    </location>
</feature>
<feature type="compositionally biased region" description="Basic residues" evidence="1">
    <location>
        <begin position="1"/>
        <end position="13"/>
    </location>
</feature>
<feature type="region of interest" description="Disordered" evidence="1">
    <location>
        <begin position="211"/>
        <end position="235"/>
    </location>
</feature>
<sequence length="410" mass="44058">MSTTVRGHRHRQRPPSVTASPSAALDGGMTVAVGTNTLLLPSIPEPAQTGLPSRPARISSGLRRRAGPPSYPLRALYAGLSARHPQLCLSYPPQPSGCERQVATSNGRFVQHLCAISWKCMPSPPDIRHMPTSRTCGSRSRAAPPARASHPALRRVFVGKYGPTLDAPPPPGAGAGLTHLFFEAFYTGLYPTDMRLSFPRPLALSHPLRLRGRRRHARPARAHPLRARPPGHAPRVRAQDTRVYVSEADGTEWTWKHGAKDCTPVADARGTFDQWPHGRAGKTLVDGDLYILRLGGPVLRRPALCTSANADAGLAHALLLPSVAEPAQTLPPPARVSSGLRRRAGPPCYPLRTLRRYASVHLGGPVLRRPALSTSANIGAGHAHTLLLASMPEPAQTPPEPHCSPIDFPP</sequence>
<proteinExistence type="predicted"/>
<gene>
    <name evidence="2" type="ORF">AURDEDRAFT_178423</name>
</gene>
<name>J0WL68_AURST</name>
<dbReference type="KEGG" id="adl:AURDEDRAFT_178423"/>
<dbReference type="Proteomes" id="UP000006514">
    <property type="component" value="Unassembled WGS sequence"/>
</dbReference>
<keyword evidence="3" id="KW-1185">Reference proteome</keyword>
<feature type="region of interest" description="Disordered" evidence="1">
    <location>
        <begin position="43"/>
        <end position="65"/>
    </location>
</feature>
<feature type="compositionally biased region" description="Basic residues" evidence="1">
    <location>
        <begin position="211"/>
        <end position="226"/>
    </location>
</feature>
<organism evidence="2 3">
    <name type="scientific">Auricularia subglabra (strain TFB-10046 / SS5)</name>
    <name type="common">White-rot fungus</name>
    <name type="synonym">Auricularia delicata (strain TFB10046)</name>
    <dbReference type="NCBI Taxonomy" id="717982"/>
    <lineage>
        <taxon>Eukaryota</taxon>
        <taxon>Fungi</taxon>
        <taxon>Dikarya</taxon>
        <taxon>Basidiomycota</taxon>
        <taxon>Agaricomycotina</taxon>
        <taxon>Agaricomycetes</taxon>
        <taxon>Auriculariales</taxon>
        <taxon>Auriculariaceae</taxon>
        <taxon>Auricularia</taxon>
    </lineage>
</organism>
<accession>J0WL68</accession>
<evidence type="ECO:0000256" key="1">
    <source>
        <dbReference type="SAM" id="MobiDB-lite"/>
    </source>
</evidence>
<dbReference type="EMBL" id="JH688913">
    <property type="protein sequence ID" value="EJD32500.1"/>
    <property type="molecule type" value="Genomic_DNA"/>
</dbReference>